<dbReference type="InParanoid" id="A0A6C2YS89"/>
<reference evidence="3" key="1">
    <citation type="submission" date="2019-04" db="EMBL/GenBank/DDBJ databases">
        <authorList>
            <consortium name="Science for Life Laboratories"/>
        </authorList>
    </citation>
    <scope>NUCLEOTIDE SEQUENCE</scope>
    <source>
        <strain evidence="3">MBLW1</strain>
    </source>
</reference>
<protein>
    <recommendedName>
        <fullName evidence="2">ThuA-like domain-containing protein</fullName>
    </recommendedName>
</protein>
<dbReference type="Pfam" id="PF06283">
    <property type="entry name" value="ThuA"/>
    <property type="match status" value="1"/>
</dbReference>
<dbReference type="SUPFAM" id="SSF52317">
    <property type="entry name" value="Class I glutamine amidotransferase-like"/>
    <property type="match status" value="1"/>
</dbReference>
<dbReference type="InterPro" id="IPR029010">
    <property type="entry name" value="ThuA-like"/>
</dbReference>
<name>A0A6C2YS89_9BACT</name>
<dbReference type="PANTHER" id="PTHR40469:SF2">
    <property type="entry name" value="GALACTOSE-BINDING DOMAIN-LIKE SUPERFAMILY PROTEIN"/>
    <property type="match status" value="1"/>
</dbReference>
<dbReference type="GO" id="GO:0016787">
    <property type="term" value="F:hydrolase activity"/>
    <property type="evidence" value="ECO:0007669"/>
    <property type="project" value="UniProtKB-KW"/>
</dbReference>
<dbReference type="SUPFAM" id="SSF52499">
    <property type="entry name" value="Isochorismatase-like hydrolases"/>
    <property type="match status" value="1"/>
</dbReference>
<evidence type="ECO:0000313" key="3">
    <source>
        <dbReference type="EMBL" id="VIP04214.1"/>
    </source>
</evidence>
<dbReference type="PANTHER" id="PTHR40469">
    <property type="entry name" value="SECRETED GLYCOSYL HYDROLASE"/>
    <property type="match status" value="1"/>
</dbReference>
<dbReference type="CDD" id="cd03128">
    <property type="entry name" value="GAT_1"/>
    <property type="match status" value="1"/>
</dbReference>
<sequence>MNRLVPLLLPLLLLTTQITPLRADEFKLQLRKRVEVAANSGRYHSITTPATWDASKTAIVVCDMWDKHWCPDATARVAEMAPRMNAVLTAARKAGALIIHCPSDTMEFYKDTPQRKRAQMAPKATPKVPLERWCKLDPKSEAPLPIDDTDGGCESTVKNYRAWSRQIATLEIAEPDAITDSDEAYHLMMSRGIDQVIVIGVHTNMCVLGRPFSIRQLTRQGLNVVLMRDLTDTMYNPKKAPFVSHFTGTDLVVEHIEQFWCPTITSADLLGGKEFRFQADRRPHLVMIAAEDEYRTEVSLPAFARTELGHDYRVTMVYSDAKNPHTLPGLDALDHADGLLLSVRRRAFPPEQLDRIRKFIAAGKPVIGIRTSSHAFAIKPGVKFPEGNAQWPKFDREVLGGFYQGHYPANAGTKVQWVATDHPILQGVNREQVALKSWLYRSSPLESGATVIATGTYADKPAEPLAWTWIRPDGGRTFYCSAGHTDDFQIAAFRKLLRNGIDWAVDRR</sequence>
<feature type="signal peptide" evidence="1">
    <location>
        <begin position="1"/>
        <end position="23"/>
    </location>
</feature>
<gene>
    <name evidence="3" type="ORF">GMBLW1_49790</name>
</gene>
<dbReference type="KEGG" id="tim:GMBLW1_49790"/>
<keyword evidence="4" id="KW-1185">Reference proteome</keyword>
<evidence type="ECO:0000313" key="4">
    <source>
        <dbReference type="Proteomes" id="UP000464378"/>
    </source>
</evidence>
<dbReference type="EMBL" id="LR593887">
    <property type="protein sequence ID" value="VTS05792.1"/>
    <property type="molecule type" value="Genomic_DNA"/>
</dbReference>
<dbReference type="Proteomes" id="UP000464378">
    <property type="component" value="Chromosome"/>
</dbReference>
<dbReference type="Gene3D" id="3.40.50.850">
    <property type="entry name" value="Isochorismatase-like"/>
    <property type="match status" value="1"/>
</dbReference>
<dbReference type="EMBL" id="LR586016">
    <property type="protein sequence ID" value="VIP04214.1"/>
    <property type="molecule type" value="Genomic_DNA"/>
</dbReference>
<evidence type="ECO:0000256" key="1">
    <source>
        <dbReference type="SAM" id="SignalP"/>
    </source>
</evidence>
<accession>A0A6C2YS89</accession>
<feature type="chain" id="PRO_5036172835" description="ThuA-like domain-containing protein" evidence="1">
    <location>
        <begin position="24"/>
        <end position="508"/>
    </location>
</feature>
<dbReference type="Gene3D" id="3.40.50.880">
    <property type="match status" value="1"/>
</dbReference>
<dbReference type="RefSeq" id="WP_162659325.1">
    <property type="nucleotide sequence ID" value="NZ_LR593887.1"/>
</dbReference>
<evidence type="ECO:0000259" key="2">
    <source>
        <dbReference type="Pfam" id="PF06283"/>
    </source>
</evidence>
<proteinExistence type="predicted"/>
<feature type="domain" description="ThuA-like" evidence="2">
    <location>
        <begin position="298"/>
        <end position="504"/>
    </location>
</feature>
<dbReference type="AlphaFoldDB" id="A0A6C2YS89"/>
<dbReference type="InterPro" id="IPR029062">
    <property type="entry name" value="Class_I_gatase-like"/>
</dbReference>
<keyword evidence="3" id="KW-0378">Hydrolase</keyword>
<dbReference type="InterPro" id="IPR036380">
    <property type="entry name" value="Isochorismatase-like_sf"/>
</dbReference>
<keyword evidence="1" id="KW-0732">Signal</keyword>
<organism evidence="3">
    <name type="scientific">Tuwongella immobilis</name>
    <dbReference type="NCBI Taxonomy" id="692036"/>
    <lineage>
        <taxon>Bacteria</taxon>
        <taxon>Pseudomonadati</taxon>
        <taxon>Planctomycetota</taxon>
        <taxon>Planctomycetia</taxon>
        <taxon>Gemmatales</taxon>
        <taxon>Gemmataceae</taxon>
        <taxon>Tuwongella</taxon>
    </lineage>
</organism>